<evidence type="ECO:0000313" key="2">
    <source>
        <dbReference type="Proteomes" id="UP000028568"/>
    </source>
</evidence>
<dbReference type="KEGG" id="vg:22276449"/>
<accession>A0A075BEM0</accession>
<organism evidence="1 2">
    <name type="scientific">Staphylococcus phage Team1</name>
    <dbReference type="NCBI Taxonomy" id="1262512"/>
    <lineage>
        <taxon>Viruses</taxon>
        <taxon>Duplodnaviria</taxon>
        <taxon>Heunggongvirae</taxon>
        <taxon>Uroviricota</taxon>
        <taxon>Caudoviricetes</taxon>
        <taxon>Herelleviridae</taxon>
        <taxon>Twortvirinae</taxon>
        <taxon>Kayvirus</taxon>
        <taxon>Kayvirus G1</taxon>
    </lineage>
</organism>
<dbReference type="EMBL" id="KC012913">
    <property type="protein sequence ID" value="AFX93303.1"/>
    <property type="molecule type" value="Genomic_DNA"/>
</dbReference>
<dbReference type="RefSeq" id="YP_009098186.1">
    <property type="nucleotide sequence ID" value="NC_025417.1"/>
</dbReference>
<reference evidence="1 2" key="1">
    <citation type="journal article" date="2014" name="PLoS ONE">
        <title>Improving the Safety of Staphylococcus aureus Polyvalent Phages by Their Production on a Staphylococcus xylosus Strain.</title>
        <authorList>
            <person name="El Haddad L."/>
            <person name="Ben Abdallah N."/>
            <person name="Plante P.L."/>
            <person name="Dumaresq J."/>
            <person name="Katsarava R."/>
            <person name="Labrie S."/>
            <person name="Corbeil J."/>
            <person name="St-Gelais D."/>
            <person name="Moineau S."/>
        </authorList>
    </citation>
    <scope>NUCLEOTIDE SEQUENCE [LARGE SCALE GENOMIC DNA]</scope>
</reference>
<proteinExistence type="predicted"/>
<protein>
    <submittedName>
        <fullName evidence="1">Uncharacterized protein</fullName>
    </submittedName>
</protein>
<name>A0A075BEM0_9CAUD</name>
<dbReference type="GeneID" id="22276449"/>
<evidence type="ECO:0000313" key="1">
    <source>
        <dbReference type="EMBL" id="AFX93303.1"/>
    </source>
</evidence>
<dbReference type="Proteomes" id="UP000028568">
    <property type="component" value="Segment"/>
</dbReference>
<sequence>MEKFQEDYVNIDIRVKAYVRVGYRYEEDITNNLHELVEDNLNVTSDSDNLIIKDTEIKGDIE</sequence>